<organism evidence="4">
    <name type="scientific">Thrips palmi</name>
    <name type="common">Melon thrips</name>
    <dbReference type="NCBI Taxonomy" id="161013"/>
    <lineage>
        <taxon>Eukaryota</taxon>
        <taxon>Metazoa</taxon>
        <taxon>Ecdysozoa</taxon>
        <taxon>Arthropoda</taxon>
        <taxon>Hexapoda</taxon>
        <taxon>Insecta</taxon>
        <taxon>Pterygota</taxon>
        <taxon>Neoptera</taxon>
        <taxon>Paraneoptera</taxon>
        <taxon>Thysanoptera</taxon>
        <taxon>Terebrantia</taxon>
        <taxon>Thripoidea</taxon>
        <taxon>Thripidae</taxon>
        <taxon>Thrips</taxon>
    </lineage>
</organism>
<dbReference type="GeneID" id="117641308"/>
<feature type="compositionally biased region" description="Low complexity" evidence="1">
    <location>
        <begin position="115"/>
        <end position="127"/>
    </location>
</feature>
<feature type="compositionally biased region" description="Acidic residues" evidence="1">
    <location>
        <begin position="128"/>
        <end position="138"/>
    </location>
</feature>
<name>A0A6P8YKD1_THRPL</name>
<dbReference type="AlphaFoldDB" id="A0A6P8YKD1"/>
<evidence type="ECO:0000256" key="1">
    <source>
        <dbReference type="SAM" id="MobiDB-lite"/>
    </source>
</evidence>
<feature type="region of interest" description="Disordered" evidence="1">
    <location>
        <begin position="417"/>
        <end position="471"/>
    </location>
</feature>
<feature type="region of interest" description="Disordered" evidence="1">
    <location>
        <begin position="38"/>
        <end position="58"/>
    </location>
</feature>
<feature type="region of interest" description="Disordered" evidence="1">
    <location>
        <begin position="86"/>
        <end position="183"/>
    </location>
</feature>
<gene>
    <name evidence="4" type="primary">LOC117641308</name>
</gene>
<dbReference type="Proteomes" id="UP000515158">
    <property type="component" value="Unplaced"/>
</dbReference>
<protein>
    <submittedName>
        <fullName evidence="4">Uncharacterized protein LOC117641308</fullName>
    </submittedName>
</protein>
<evidence type="ECO:0000313" key="3">
    <source>
        <dbReference type="Proteomes" id="UP000515158"/>
    </source>
</evidence>
<dbReference type="RefSeq" id="XP_034234402.1">
    <property type="nucleotide sequence ID" value="XM_034378511.1"/>
</dbReference>
<dbReference type="InParanoid" id="A0A6P8YKD1"/>
<evidence type="ECO:0000256" key="2">
    <source>
        <dbReference type="SAM" id="SignalP"/>
    </source>
</evidence>
<feature type="compositionally biased region" description="Basic and acidic residues" evidence="1">
    <location>
        <begin position="417"/>
        <end position="430"/>
    </location>
</feature>
<dbReference type="OrthoDB" id="6425203at2759"/>
<reference evidence="4" key="1">
    <citation type="submission" date="2025-08" db="UniProtKB">
        <authorList>
            <consortium name="RefSeq"/>
        </authorList>
    </citation>
    <scope>IDENTIFICATION</scope>
    <source>
        <tissue evidence="4">Total insect</tissue>
    </source>
</reference>
<feature type="chain" id="PRO_5027894671" evidence="2">
    <location>
        <begin position="21"/>
        <end position="471"/>
    </location>
</feature>
<evidence type="ECO:0000313" key="4">
    <source>
        <dbReference type="RefSeq" id="XP_034234402.1"/>
    </source>
</evidence>
<feature type="signal peptide" evidence="2">
    <location>
        <begin position="1"/>
        <end position="20"/>
    </location>
</feature>
<dbReference type="KEGG" id="tpal:117641308"/>
<sequence>MERLHVYVALVAAVAVAVGASPVSSATRTLVPEVIDMGVTGRRSSGPGPAGVAGEEGEAPPHAHLTLAITAAPTALNYQHVQGGFVRSEPASSRPQDEEALQSGLTRRKRDHHQQQPADQEAEASSQAEDEAVEDDAEAAASAHDDGDMFLEPDAGAPSTTGEPEHVAAATTEDTTGQPQNLFPAFQPLFPLGHSRPPIFQVSEEPAFNQRQALLRPQQFGAFHPHASLGHHLSEAQVREPRLELSSGIGPHGFRERAYPQPAPVAAPAELQHASTMLGSGNFGVIHGGTFYGEEKEAQEYDSPSSPLHSYYGGNGHGRPAFYRGNPEPQRYRTSEDFFANFRDFADISTPTKSSFSEYYVVYVNRNASRADAGTVVGPTGVVSGGQPHLQSHQAKAVPRPNNIFERLAQIDLEHAAKKDGKDAETEVPQKKVSLGKRKLALLDKKKGGKKTATPREVPQRDAHEPLLALS</sequence>
<keyword evidence="3" id="KW-1185">Reference proteome</keyword>
<feature type="compositionally biased region" description="Polar residues" evidence="1">
    <location>
        <begin position="172"/>
        <end position="181"/>
    </location>
</feature>
<proteinExistence type="predicted"/>
<keyword evidence="2" id="KW-0732">Signal</keyword>
<accession>A0A6P8YKD1</accession>